<keyword evidence="3" id="KW-1185">Reference proteome</keyword>
<comment type="caution">
    <text evidence="2">The sequence shown here is derived from an EMBL/GenBank/DDBJ whole genome shotgun (WGS) entry which is preliminary data.</text>
</comment>
<dbReference type="Proteomes" id="UP000289738">
    <property type="component" value="Chromosome B06"/>
</dbReference>
<dbReference type="GO" id="GO:0051497">
    <property type="term" value="P:negative regulation of stress fiber assembly"/>
    <property type="evidence" value="ECO:0007669"/>
    <property type="project" value="TreeGrafter"/>
</dbReference>
<evidence type="ECO:0000313" key="2">
    <source>
        <dbReference type="EMBL" id="RYR01324.1"/>
    </source>
</evidence>
<organism evidence="2 3">
    <name type="scientific">Arachis hypogaea</name>
    <name type="common">Peanut</name>
    <dbReference type="NCBI Taxonomy" id="3818"/>
    <lineage>
        <taxon>Eukaryota</taxon>
        <taxon>Viridiplantae</taxon>
        <taxon>Streptophyta</taxon>
        <taxon>Embryophyta</taxon>
        <taxon>Tracheophyta</taxon>
        <taxon>Spermatophyta</taxon>
        <taxon>Magnoliopsida</taxon>
        <taxon>eudicotyledons</taxon>
        <taxon>Gunneridae</taxon>
        <taxon>Pentapetalae</taxon>
        <taxon>rosids</taxon>
        <taxon>fabids</taxon>
        <taxon>Fabales</taxon>
        <taxon>Fabaceae</taxon>
        <taxon>Papilionoideae</taxon>
        <taxon>50 kb inversion clade</taxon>
        <taxon>dalbergioids sensu lato</taxon>
        <taxon>Dalbergieae</taxon>
        <taxon>Pterocarpus clade</taxon>
        <taxon>Arachis</taxon>
    </lineage>
</organism>
<evidence type="ECO:0000313" key="3">
    <source>
        <dbReference type="Proteomes" id="UP000289738"/>
    </source>
</evidence>
<reference evidence="2 3" key="1">
    <citation type="submission" date="2019-01" db="EMBL/GenBank/DDBJ databases">
        <title>Sequencing of cultivated peanut Arachis hypogaea provides insights into genome evolution and oil improvement.</title>
        <authorList>
            <person name="Chen X."/>
        </authorList>
    </citation>
    <scope>NUCLEOTIDE SEQUENCE [LARGE SCALE GENOMIC DNA]</scope>
    <source>
        <strain evidence="3">cv. Fuhuasheng</strain>
        <tissue evidence="2">Leaves</tissue>
    </source>
</reference>
<dbReference type="Gene3D" id="1.25.40.280">
    <property type="entry name" value="alix/aip1 like domains"/>
    <property type="match status" value="1"/>
</dbReference>
<evidence type="ECO:0000259" key="1">
    <source>
        <dbReference type="Pfam" id="PF03097"/>
    </source>
</evidence>
<dbReference type="InterPro" id="IPR004328">
    <property type="entry name" value="BRO1_dom"/>
</dbReference>
<name>A0A444YHF8_ARAHY</name>
<sequence>MLHKLRNQMLRDDLSLPFRRDCLIRYFKCLCMIEPFFPMNTSPNPPIFVWYNAINPQQDSSQHNIHLEKASVLFNLAAFCTHIALSSKRASGTIDLSEQYTTMITNEIVSSKLKFCRPQSDVSSLPGYLASAYDPSKCGPLAEYLVKSWMPQYRGSKRKTCHVETGPSDVTEQFLLGYCRSHNFLLQEVCQPLCLNLLSEVSPVKIKDGNLVANATLEAPRLALENMSLQPVGVATGRVFALPEPALLLPAVINNKPFLS</sequence>
<protein>
    <recommendedName>
        <fullName evidence="1">BRO1 domain-containing protein</fullName>
    </recommendedName>
</protein>
<gene>
    <name evidence="2" type="ORF">Ahy_B06g080189</name>
</gene>
<dbReference type="AlphaFoldDB" id="A0A444YHF8"/>
<accession>A0A444YHF8</accession>
<dbReference type="InterPro" id="IPR038499">
    <property type="entry name" value="BRO1_sf"/>
</dbReference>
<feature type="domain" description="BRO1" evidence="1">
    <location>
        <begin position="2"/>
        <end position="91"/>
    </location>
</feature>
<dbReference type="STRING" id="3818.A0A444YHF8"/>
<dbReference type="Pfam" id="PF03097">
    <property type="entry name" value="BRO1"/>
    <property type="match status" value="1"/>
</dbReference>
<proteinExistence type="predicted"/>
<dbReference type="PANTHER" id="PTHR23031:SF15">
    <property type="entry name" value="LD12055P"/>
    <property type="match status" value="1"/>
</dbReference>
<dbReference type="PANTHER" id="PTHR23031">
    <property type="entry name" value="RHOPHILIN"/>
    <property type="match status" value="1"/>
</dbReference>
<dbReference type="InterPro" id="IPR047138">
    <property type="entry name" value="RHPN1_2"/>
</dbReference>
<dbReference type="EMBL" id="SDMP01000016">
    <property type="protein sequence ID" value="RYR01324.1"/>
    <property type="molecule type" value="Genomic_DNA"/>
</dbReference>